<evidence type="ECO:0000313" key="2">
    <source>
        <dbReference type="EMBL" id="KAL1110566.1"/>
    </source>
</evidence>
<feature type="region of interest" description="Disordered" evidence="1">
    <location>
        <begin position="301"/>
        <end position="426"/>
    </location>
</feature>
<dbReference type="EMBL" id="JBFDAA010000022">
    <property type="protein sequence ID" value="KAL1110566.1"/>
    <property type="molecule type" value="Genomic_DNA"/>
</dbReference>
<feature type="compositionally biased region" description="Basic and acidic residues" evidence="1">
    <location>
        <begin position="302"/>
        <end position="346"/>
    </location>
</feature>
<evidence type="ECO:0000256" key="1">
    <source>
        <dbReference type="SAM" id="MobiDB-lite"/>
    </source>
</evidence>
<organism evidence="2 3">
    <name type="scientific">Ranatra chinensis</name>
    <dbReference type="NCBI Taxonomy" id="642074"/>
    <lineage>
        <taxon>Eukaryota</taxon>
        <taxon>Metazoa</taxon>
        <taxon>Ecdysozoa</taxon>
        <taxon>Arthropoda</taxon>
        <taxon>Hexapoda</taxon>
        <taxon>Insecta</taxon>
        <taxon>Pterygota</taxon>
        <taxon>Neoptera</taxon>
        <taxon>Paraneoptera</taxon>
        <taxon>Hemiptera</taxon>
        <taxon>Heteroptera</taxon>
        <taxon>Panheteroptera</taxon>
        <taxon>Nepomorpha</taxon>
        <taxon>Nepidae</taxon>
        <taxon>Ranatrinae</taxon>
        <taxon>Ranatra</taxon>
    </lineage>
</organism>
<feature type="compositionally biased region" description="Polar residues" evidence="1">
    <location>
        <begin position="1315"/>
        <end position="1324"/>
    </location>
</feature>
<feature type="region of interest" description="Disordered" evidence="1">
    <location>
        <begin position="515"/>
        <end position="892"/>
    </location>
</feature>
<feature type="compositionally biased region" description="Acidic residues" evidence="1">
    <location>
        <begin position="790"/>
        <end position="800"/>
    </location>
</feature>
<feature type="compositionally biased region" description="Basic and acidic residues" evidence="1">
    <location>
        <begin position="921"/>
        <end position="930"/>
    </location>
</feature>
<feature type="compositionally biased region" description="Basic and acidic residues" evidence="1">
    <location>
        <begin position="157"/>
        <end position="170"/>
    </location>
</feature>
<feature type="region of interest" description="Disordered" evidence="1">
    <location>
        <begin position="911"/>
        <end position="933"/>
    </location>
</feature>
<keyword evidence="3" id="KW-1185">Reference proteome</keyword>
<feature type="region of interest" description="Disordered" evidence="1">
    <location>
        <begin position="1311"/>
        <end position="1330"/>
    </location>
</feature>
<accession>A0ABD0XTR3</accession>
<feature type="region of interest" description="Disordered" evidence="1">
    <location>
        <begin position="1104"/>
        <end position="1130"/>
    </location>
</feature>
<comment type="caution">
    <text evidence="2">The sequence shown here is derived from an EMBL/GenBank/DDBJ whole genome shotgun (WGS) entry which is preliminary data.</text>
</comment>
<name>A0ABD0XTR3_9HEMI</name>
<proteinExistence type="predicted"/>
<feature type="compositionally biased region" description="Polar residues" evidence="1">
    <location>
        <begin position="747"/>
        <end position="757"/>
    </location>
</feature>
<evidence type="ECO:0000313" key="3">
    <source>
        <dbReference type="Proteomes" id="UP001558652"/>
    </source>
</evidence>
<feature type="compositionally biased region" description="Polar residues" evidence="1">
    <location>
        <begin position="667"/>
        <end position="678"/>
    </location>
</feature>
<reference evidence="2 3" key="1">
    <citation type="submission" date="2024-07" db="EMBL/GenBank/DDBJ databases">
        <title>Chromosome-level genome assembly of the water stick insect Ranatra chinensis (Heteroptera: Nepidae).</title>
        <authorList>
            <person name="Liu X."/>
        </authorList>
    </citation>
    <scope>NUCLEOTIDE SEQUENCE [LARGE SCALE GENOMIC DNA]</scope>
    <source>
        <strain evidence="2">Cailab_2021Rc</strain>
        <tissue evidence="2">Muscle</tissue>
    </source>
</reference>
<dbReference type="Proteomes" id="UP001558652">
    <property type="component" value="Unassembled WGS sequence"/>
</dbReference>
<gene>
    <name evidence="2" type="ORF">AAG570_008094</name>
</gene>
<feature type="compositionally biased region" description="Polar residues" evidence="1">
    <location>
        <begin position="827"/>
        <end position="844"/>
    </location>
</feature>
<feature type="compositionally biased region" description="Polar residues" evidence="1">
    <location>
        <begin position="1118"/>
        <end position="1130"/>
    </location>
</feature>
<protein>
    <submittedName>
        <fullName evidence="2">Uncharacterized protein</fullName>
    </submittedName>
</protein>
<feature type="region of interest" description="Disordered" evidence="1">
    <location>
        <begin position="150"/>
        <end position="180"/>
    </location>
</feature>
<sequence length="1479" mass="159304">MDAIRVCLVFIAAMSNTGTSQELWKRDDAEDTVAPEGPIIVVVPDPGQGIIHFLSDQLPPFLHERLHAEGCHHQFAVRPPDTVPRLKMPQLPALSGLGGLGMPSLHPLGHSGPPEGRYFWLRPSGIIGKTGLVTTPQDMYSKSKEFLNVQRPNLSLNREKDSKSASHRGDNTAGDITDGDNAGNLDFAKLFKVIPCGDHCPPRHVNPPTGLSMGTTTEGFTTTPQLLEIPAATSQSPEECGELCHKSAELAYEVGPDNRPQKETIGELGNSFGYTSEDFEDDKVVDIKGLMRNHVAVIPPEESGRSRYDSDGEPLRSLDRPGPLERETEQSHRTSEHPQSFSKEEVCSGNCRGVDSVTDTVGARPGETTEVMGTREDHGSLVLSGHDTVRDYGPTEEDDVGVVPSGLGSFREDTSAGAGSSDGKDYLEISENCTENCQKSENPEDGTTEVMGTPEDHGSLVLSGHDTVQDYGPTDEDDVGVVPSGLGSFREDTSAGAGSSDGKDYLEISENCTENCQKSENPEDGTTEVMGTPEDHGSLVLSGHDTVQDYGPTDEDDVGVVPSGLGSFREDTSAGAGSSDGKDYLETSENCTENCRKSENPEDETTEVIGAPVDQRSTSLMDHDIAQEDGSTEEDEDDRVAPDGLGSFREDTSAGAGSSDDKDYLETSENCTENCQKSENPEDETTEVMGTPEDHGSLVLSGHDAVQDYGSTAEDEDDRVASDGLGSFREDTSASAGSSDGKDYLETSENCTENCQKSEVPEDETTEVIGAPVDQRSTSLMDHDIAQEDGSTEEDEDDGVASDGLGNFREDTSASAGSSDGKDYHGTSENCTGNCQKSMSTGQETRPGIGKKEDTKSQESVGRGAREHARKITGGHPPSHQEPTGVDATPEPINTIGGFITEAELSNAPVKVSETTVASTRTRETGEDSKFSQNLPELEGDKVQEKAAVQTLVAEEGVPSVKGTSQMDISLVHRSEGTEEDKYGENQSVGIGFRDYLYKGNPTEVANSDHEKSLVGTKSIRDSSLGGVKNTHSLEPENTSTVGDYLRGGRNLNIFNYENQKPFYTSPGIFTPSYAFRNQYLPLPPLGYEPEPMDDDSHLQLTPGTRNDWHVGEDEPNSVKSSNGRYNGSATNLGVTSSPPEYSGEGDHGHVVAGREYVFVNGQYLPIRGDGRQPKSGNFVFVNGQYVPENVDRLPTVKGIFVNGIYFPTFNGGAWRAGNGASGSRFGGDSAFASRTGGQEFVNGQYVRKTEEATSYRQKAVPYDMVFVNGQYVPRRRTEDRSVPRSGVDFPVDDMIFVNGQYVPRGKGKAFIGGQHSNSNQTGGSEKIDGGTSLERISGNVTHPAVPSSRAKGSRVAQFIEITPQTFVSGQYVPLRHPEASSKLRTDQEKLIANGEFYFQSGSGRIPLVVDKNCSTETSVCLRLPDLPPRARSHAKQKEEENCNLRRMDLAANMVKALHDLLSSGDNQTHRGRRTGGVK</sequence>